<reference evidence="2 3" key="1">
    <citation type="submission" date="2019-06" db="EMBL/GenBank/DDBJ databases">
        <title>Sequencing the genomes of 1000 actinobacteria strains.</title>
        <authorList>
            <person name="Klenk H.-P."/>
        </authorList>
    </citation>
    <scope>NUCLEOTIDE SEQUENCE [LARGE SCALE GENOMIC DNA]</scope>
    <source>
        <strain evidence="2 3">DSM 41695</strain>
    </source>
</reference>
<evidence type="ECO:0000313" key="3">
    <source>
        <dbReference type="Proteomes" id="UP000316603"/>
    </source>
</evidence>
<comment type="caution">
    <text evidence="2">The sequence shown here is derived from an EMBL/GenBank/DDBJ whole genome shotgun (WGS) entry which is preliminary data.</text>
</comment>
<keyword evidence="3" id="KW-1185">Reference proteome</keyword>
<dbReference type="InterPro" id="IPR043519">
    <property type="entry name" value="NT_sf"/>
</dbReference>
<organism evidence="2 3">
    <name type="scientific">Streptomyces capillispiralis</name>
    <dbReference type="NCBI Taxonomy" id="68182"/>
    <lineage>
        <taxon>Bacteria</taxon>
        <taxon>Bacillati</taxon>
        <taxon>Actinomycetota</taxon>
        <taxon>Actinomycetes</taxon>
        <taxon>Kitasatosporales</taxon>
        <taxon>Streptomycetaceae</taxon>
        <taxon>Streptomyces</taxon>
    </lineage>
</organism>
<accession>A0A561TBY5</accession>
<protein>
    <recommendedName>
        <fullName evidence="4">Nucleotidyltransferase-like protein</fullName>
    </recommendedName>
</protein>
<proteinExistence type="predicted"/>
<dbReference type="Proteomes" id="UP000316603">
    <property type="component" value="Unassembled WGS sequence"/>
</dbReference>
<name>A0A561TBY5_9ACTN</name>
<feature type="compositionally biased region" description="Low complexity" evidence="1">
    <location>
        <begin position="22"/>
        <end position="32"/>
    </location>
</feature>
<evidence type="ECO:0000256" key="1">
    <source>
        <dbReference type="SAM" id="MobiDB-lite"/>
    </source>
</evidence>
<sequence>MGARRRPAPREQPPREAVLSIAPSTPSAASASDDLLRTRLEAFLTARSFGLDDLVEETDQGHGEPVLAVAAGSVLAGFGTHKSDLDLLVLVDHDRVTRMPITSHRFGTLVDVTVRAAVPAKAAAAELTTTDWPTPDRVDNAGWNHHRRSLNTTSRMALGLPLKGGDEWLAWQRGLRGPWLGRVLHRWWVAESVRMRTAARWLAPANPALALLRARDAVLHALHARATEAGQWYFNAKWLPEKLRALDDADGLAKVTALLAGRVTLDTALSWADDLLGPVGRWEAAVHWAPGVSTWPVDTGTVVDRWGIRAVQTPLSGLPAAPGDGAVWTGPADAPPPEVRDLFAHDMLWLGVAPAVKEAP</sequence>
<feature type="region of interest" description="Disordered" evidence="1">
    <location>
        <begin position="1"/>
        <end position="32"/>
    </location>
</feature>
<evidence type="ECO:0008006" key="4">
    <source>
        <dbReference type="Google" id="ProtNLM"/>
    </source>
</evidence>
<evidence type="ECO:0000313" key="2">
    <source>
        <dbReference type="EMBL" id="TWF84619.1"/>
    </source>
</evidence>
<dbReference type="EMBL" id="VIWV01000001">
    <property type="protein sequence ID" value="TWF84619.1"/>
    <property type="molecule type" value="Genomic_DNA"/>
</dbReference>
<dbReference type="SUPFAM" id="SSF81301">
    <property type="entry name" value="Nucleotidyltransferase"/>
    <property type="match status" value="1"/>
</dbReference>
<dbReference type="AlphaFoldDB" id="A0A561TBY5"/>
<gene>
    <name evidence="2" type="ORF">FHX78_111554</name>
</gene>
<dbReference type="RefSeq" id="WP_189908733.1">
    <property type="nucleotide sequence ID" value="NZ_BNCE01000023.1"/>
</dbReference>